<keyword evidence="5 8" id="KW-1133">Transmembrane helix</keyword>
<proteinExistence type="predicted"/>
<evidence type="ECO:0000256" key="3">
    <source>
        <dbReference type="ARBA" id="ARBA00022475"/>
    </source>
</evidence>
<keyword evidence="3" id="KW-1003">Cell membrane</keyword>
<dbReference type="InterPro" id="IPR003445">
    <property type="entry name" value="Cat_transpt"/>
</dbReference>
<dbReference type="GO" id="GO:0030001">
    <property type="term" value="P:metal ion transport"/>
    <property type="evidence" value="ECO:0007669"/>
    <property type="project" value="UniProtKB-ARBA"/>
</dbReference>
<dbReference type="KEGG" id="lmb:C9I47_2526"/>
<dbReference type="OrthoDB" id="9810952at2"/>
<keyword evidence="7 8" id="KW-0472">Membrane</keyword>
<feature type="transmembrane region" description="Helical" evidence="8">
    <location>
        <begin position="405"/>
        <end position="426"/>
    </location>
</feature>
<dbReference type="Pfam" id="PF02386">
    <property type="entry name" value="TrkH"/>
    <property type="match status" value="1"/>
</dbReference>
<organism evidence="9 10">
    <name type="scientific">Marilutibacter maris</name>
    <dbReference type="NCBI Taxonomy" id="1605891"/>
    <lineage>
        <taxon>Bacteria</taxon>
        <taxon>Pseudomonadati</taxon>
        <taxon>Pseudomonadota</taxon>
        <taxon>Gammaproteobacteria</taxon>
        <taxon>Lysobacterales</taxon>
        <taxon>Lysobacteraceae</taxon>
        <taxon>Marilutibacter</taxon>
    </lineage>
</organism>
<dbReference type="GO" id="GO:0005886">
    <property type="term" value="C:plasma membrane"/>
    <property type="evidence" value="ECO:0007669"/>
    <property type="project" value="UniProtKB-SubCell"/>
</dbReference>
<evidence type="ECO:0000256" key="2">
    <source>
        <dbReference type="ARBA" id="ARBA00022448"/>
    </source>
</evidence>
<feature type="transmembrane region" description="Helical" evidence="8">
    <location>
        <begin position="12"/>
        <end position="33"/>
    </location>
</feature>
<feature type="transmembrane region" description="Helical" evidence="8">
    <location>
        <begin position="295"/>
        <end position="324"/>
    </location>
</feature>
<gene>
    <name evidence="9" type="ORF">C9I47_2526</name>
</gene>
<feature type="transmembrane region" description="Helical" evidence="8">
    <location>
        <begin position="345"/>
        <end position="367"/>
    </location>
</feature>
<keyword evidence="10" id="KW-1185">Reference proteome</keyword>
<feature type="transmembrane region" description="Helical" evidence="8">
    <location>
        <begin position="39"/>
        <end position="61"/>
    </location>
</feature>
<dbReference type="EMBL" id="CP029843">
    <property type="protein sequence ID" value="AWV08203.1"/>
    <property type="molecule type" value="Genomic_DNA"/>
</dbReference>
<dbReference type="PANTHER" id="PTHR32024:SF1">
    <property type="entry name" value="KTR SYSTEM POTASSIUM UPTAKE PROTEIN B"/>
    <property type="match status" value="1"/>
</dbReference>
<keyword evidence="2" id="KW-0813">Transport</keyword>
<protein>
    <submittedName>
        <fullName evidence="9">ATPase</fullName>
    </submittedName>
</protein>
<dbReference type="PANTHER" id="PTHR32024">
    <property type="entry name" value="TRK SYSTEM POTASSIUM UPTAKE PROTEIN TRKG-RELATED"/>
    <property type="match status" value="1"/>
</dbReference>
<keyword evidence="4 8" id="KW-0812">Transmembrane</keyword>
<evidence type="ECO:0000256" key="1">
    <source>
        <dbReference type="ARBA" id="ARBA00004651"/>
    </source>
</evidence>
<dbReference type="AlphaFoldDB" id="A0A2U9T6M7"/>
<evidence type="ECO:0000256" key="8">
    <source>
        <dbReference type="SAM" id="Phobius"/>
    </source>
</evidence>
<evidence type="ECO:0000313" key="9">
    <source>
        <dbReference type="EMBL" id="AWV08203.1"/>
    </source>
</evidence>
<accession>A0A2U9T6M7</accession>
<evidence type="ECO:0000256" key="4">
    <source>
        <dbReference type="ARBA" id="ARBA00022692"/>
    </source>
</evidence>
<reference evidence="9 10" key="1">
    <citation type="submission" date="2018-05" db="EMBL/GenBank/DDBJ databases">
        <title>The complete genome of Lysobacter maris HZ9B, a marine bacterium antagonistic against terrestrial plant pathogens.</title>
        <authorList>
            <person name="Zhang X.-Q."/>
        </authorList>
    </citation>
    <scope>NUCLEOTIDE SEQUENCE [LARGE SCALE GENOMIC DNA]</scope>
    <source>
        <strain evidence="9 10">HZ9B</strain>
    </source>
</reference>
<dbReference type="Proteomes" id="UP000249447">
    <property type="component" value="Chromosome"/>
</dbReference>
<dbReference type="RefSeq" id="WP_111267249.1">
    <property type="nucleotide sequence ID" value="NZ_CP029843.1"/>
</dbReference>
<feature type="transmembrane region" description="Helical" evidence="8">
    <location>
        <begin position="189"/>
        <end position="209"/>
    </location>
</feature>
<feature type="transmembrane region" description="Helical" evidence="8">
    <location>
        <begin position="73"/>
        <end position="97"/>
    </location>
</feature>
<comment type="subcellular location">
    <subcellularLocation>
        <location evidence="1">Cell membrane</location>
        <topology evidence="1">Multi-pass membrane protein</topology>
    </subcellularLocation>
</comment>
<name>A0A2U9T6M7_9GAMM</name>
<evidence type="ECO:0000256" key="7">
    <source>
        <dbReference type="ARBA" id="ARBA00023136"/>
    </source>
</evidence>
<sequence>MQRHGLRHPARLIPLAFLVIILVGTGLLMLPAARADGTATPLLTALFTSTSAVCVTGLVVVDTPHYWSTFGHVVIMSLFQIGGFGIMAGATLMGMLVAGRLNLGTRVAAQAETRLGLGNVGGVVRIVLLTTFLVEASAAVVLTLRLYFGYDYSFGLAAWEGVFHAISAFNNAGFALWSSSLMDFASDAWVMIPVSLAVLLGGVGFPVLYELRHKMFDYRRWSVHSKITVLGTGILALCGALVLALYEWNNPATLAPMGLEGKLLSVLFGSITARTAGFNSIDTGAMTIESQAATWALMFIGGGSASTAGGIKLTTFFLLGFAVWSEIRNETDTIAFGRRIPNETLRLALTVVLMAMAVLSFGTLALLSVTDLPLHDVIFESVSAVSTVGLSTGITGQLPPAGQCIVIAMMFIGRVGSVTLATGLALRARRRLYRYPEERPIVG</sequence>
<feature type="transmembrane region" description="Helical" evidence="8">
    <location>
        <begin position="123"/>
        <end position="144"/>
    </location>
</feature>
<evidence type="ECO:0000256" key="5">
    <source>
        <dbReference type="ARBA" id="ARBA00022989"/>
    </source>
</evidence>
<evidence type="ECO:0000313" key="10">
    <source>
        <dbReference type="Proteomes" id="UP000249447"/>
    </source>
</evidence>
<evidence type="ECO:0000256" key="6">
    <source>
        <dbReference type="ARBA" id="ARBA00023065"/>
    </source>
</evidence>
<keyword evidence="6" id="KW-0406">Ion transport</keyword>
<dbReference type="GO" id="GO:0008324">
    <property type="term" value="F:monoatomic cation transmembrane transporter activity"/>
    <property type="evidence" value="ECO:0007669"/>
    <property type="project" value="InterPro"/>
</dbReference>
<feature type="transmembrane region" description="Helical" evidence="8">
    <location>
        <begin position="156"/>
        <end position="177"/>
    </location>
</feature>
<feature type="transmembrane region" description="Helical" evidence="8">
    <location>
        <begin position="229"/>
        <end position="248"/>
    </location>
</feature>